<evidence type="ECO:0000313" key="3">
    <source>
        <dbReference type="EMBL" id="PMR72006.1"/>
    </source>
</evidence>
<evidence type="ECO:0000256" key="1">
    <source>
        <dbReference type="ARBA" id="ARBA00022729"/>
    </source>
</evidence>
<dbReference type="InterPro" id="IPR030895">
    <property type="entry name" value="T5SS_PEPC_rpt"/>
</dbReference>
<name>A0A2N7TUZ1_9GAMM</name>
<dbReference type="AlphaFoldDB" id="A0A2N7TUZ1"/>
<reference evidence="3 4" key="1">
    <citation type="submission" date="2018-01" db="EMBL/GenBank/DDBJ databases">
        <title>Halomonas endophytica sp. nov., isolated from storage liquid in the stems of Populus euphratica.</title>
        <authorList>
            <person name="Chen C."/>
        </authorList>
    </citation>
    <scope>NUCLEOTIDE SEQUENCE [LARGE SCALE GENOMIC DNA]</scope>
    <source>
        <strain evidence="3 4">MC28</strain>
    </source>
</reference>
<protein>
    <submittedName>
        <fullName evidence="3">Uncharacterized protein</fullName>
    </submittedName>
</protein>
<sequence length="252" mass="25242">MPTHWNVSGTLLIGVYGDGSLTIEDAAEVSSSSLMIGHSDSGSGSPGGGGAPEAGTSDRINVTGDLDLNGTLNLRQSGDLVKRGDGALELSGANAYGNTIVEAGTLLGNVEAIPGDIANAGTVVFDQAGDASLAGDITGLGDDAGRMVLRGDGTLTLDGASTLDWTVEAGGLVSASERFAGDLAIDEDASFTFDQESDGRYAGILTGYTRGDLSIGGGRGDVRMAVLSADASRVSTRGKPAPSCVVTENKQA</sequence>
<proteinExistence type="predicted"/>
<dbReference type="NCBIfam" id="TIGR02601">
    <property type="entry name" value="autotrns_rpt"/>
    <property type="match status" value="1"/>
</dbReference>
<gene>
    <name evidence="3" type="ORF">C1H69_22695</name>
</gene>
<keyword evidence="4" id="KW-1185">Reference proteome</keyword>
<feature type="region of interest" description="Disordered" evidence="2">
    <location>
        <begin position="34"/>
        <end position="60"/>
    </location>
</feature>
<dbReference type="Pfam" id="PF12951">
    <property type="entry name" value="PATR"/>
    <property type="match status" value="1"/>
</dbReference>
<comment type="caution">
    <text evidence="3">The sequence shown here is derived from an EMBL/GenBank/DDBJ whole genome shotgun (WGS) entry which is preliminary data.</text>
</comment>
<dbReference type="Proteomes" id="UP000235803">
    <property type="component" value="Unassembled WGS sequence"/>
</dbReference>
<evidence type="ECO:0000256" key="2">
    <source>
        <dbReference type="SAM" id="MobiDB-lite"/>
    </source>
</evidence>
<evidence type="ECO:0000313" key="4">
    <source>
        <dbReference type="Proteomes" id="UP000235803"/>
    </source>
</evidence>
<dbReference type="InterPro" id="IPR013425">
    <property type="entry name" value="Autotrns_rpt"/>
</dbReference>
<dbReference type="NCBIfam" id="TIGR04393">
    <property type="entry name" value="rpt_T5SS_PEPC"/>
    <property type="match status" value="1"/>
</dbReference>
<dbReference type="EMBL" id="PNRF01000048">
    <property type="protein sequence ID" value="PMR72006.1"/>
    <property type="molecule type" value="Genomic_DNA"/>
</dbReference>
<organism evidence="3 4">
    <name type="scientific">Billgrantia endophytica</name>
    <dbReference type="NCBI Taxonomy" id="2033802"/>
    <lineage>
        <taxon>Bacteria</taxon>
        <taxon>Pseudomonadati</taxon>
        <taxon>Pseudomonadota</taxon>
        <taxon>Gammaproteobacteria</taxon>
        <taxon>Oceanospirillales</taxon>
        <taxon>Halomonadaceae</taxon>
        <taxon>Billgrantia</taxon>
    </lineage>
</organism>
<accession>A0A2N7TUZ1</accession>
<keyword evidence="1" id="KW-0732">Signal</keyword>